<name>A0ABW3UM67_9BACL</name>
<accession>A0ABW3UM67</accession>
<dbReference type="EMBL" id="JBHTLU010000019">
    <property type="protein sequence ID" value="MFD1221810.1"/>
    <property type="molecule type" value="Genomic_DNA"/>
</dbReference>
<proteinExistence type="predicted"/>
<protein>
    <recommendedName>
        <fullName evidence="3">Post-SET domain-containing protein</fullName>
    </recommendedName>
</protein>
<evidence type="ECO:0008006" key="3">
    <source>
        <dbReference type="Google" id="ProtNLM"/>
    </source>
</evidence>
<reference evidence="2" key="1">
    <citation type="journal article" date="2019" name="Int. J. Syst. Evol. Microbiol.">
        <title>The Global Catalogue of Microorganisms (GCM) 10K type strain sequencing project: providing services to taxonomists for standard genome sequencing and annotation.</title>
        <authorList>
            <consortium name="The Broad Institute Genomics Platform"/>
            <consortium name="The Broad Institute Genome Sequencing Center for Infectious Disease"/>
            <person name="Wu L."/>
            <person name="Ma J."/>
        </authorList>
    </citation>
    <scope>NUCLEOTIDE SEQUENCE [LARGE SCALE GENOMIC DNA]</scope>
    <source>
        <strain evidence="2">CCUG 53270</strain>
    </source>
</reference>
<comment type="caution">
    <text evidence="1">The sequence shown here is derived from an EMBL/GenBank/DDBJ whole genome shotgun (WGS) entry which is preliminary data.</text>
</comment>
<evidence type="ECO:0000313" key="1">
    <source>
        <dbReference type="EMBL" id="MFD1221810.1"/>
    </source>
</evidence>
<dbReference type="RefSeq" id="WP_079912678.1">
    <property type="nucleotide sequence ID" value="NZ_BAABJG010000003.1"/>
</dbReference>
<evidence type="ECO:0000313" key="2">
    <source>
        <dbReference type="Proteomes" id="UP001597180"/>
    </source>
</evidence>
<organism evidence="1 2">
    <name type="scientific">Paenibacillus vulneris</name>
    <dbReference type="NCBI Taxonomy" id="1133364"/>
    <lineage>
        <taxon>Bacteria</taxon>
        <taxon>Bacillati</taxon>
        <taxon>Bacillota</taxon>
        <taxon>Bacilli</taxon>
        <taxon>Bacillales</taxon>
        <taxon>Paenibacillaceae</taxon>
        <taxon>Paenibacillus</taxon>
    </lineage>
</organism>
<gene>
    <name evidence="1" type="ORF">ACFQ4B_16955</name>
</gene>
<dbReference type="Proteomes" id="UP001597180">
    <property type="component" value="Unassembled WGS sequence"/>
</dbReference>
<sequence>MFQLRYSGWSWDSELQIIQADVKLEIDGELLIDEPLCVDVGLPAMLLSTRSDVEPYRWSAPDLWQRIPFFCCGCGDPECRAYSYRVRHLDGGLLELTELEEKEQGPSRELGTYTVQASQYEEQVVSIAKAYLTFIEGLDYRPLFADTVEVVKRLLAELEQKQ</sequence>
<keyword evidence="2" id="KW-1185">Reference proteome</keyword>